<dbReference type="KEGG" id="luo:HHL09_25700"/>
<name>A0A858RRQ6_9BACT</name>
<reference evidence="1 2" key="1">
    <citation type="submission" date="2020-04" db="EMBL/GenBank/DDBJ databases">
        <title>Luteolibacter sp. G-1-1-1 isolated from soil.</title>
        <authorList>
            <person name="Dahal R.H."/>
        </authorList>
    </citation>
    <scope>NUCLEOTIDE SEQUENCE [LARGE SCALE GENOMIC DNA]</scope>
    <source>
        <strain evidence="1 2">G-1-1-1</strain>
    </source>
</reference>
<keyword evidence="2" id="KW-1185">Reference proteome</keyword>
<dbReference type="RefSeq" id="WP_169457515.1">
    <property type="nucleotide sequence ID" value="NZ_CP051774.1"/>
</dbReference>
<protein>
    <submittedName>
        <fullName evidence="1">Uncharacterized protein</fullName>
    </submittedName>
</protein>
<dbReference type="Proteomes" id="UP000501812">
    <property type="component" value="Chromosome"/>
</dbReference>
<proteinExistence type="predicted"/>
<accession>A0A858RRQ6</accession>
<evidence type="ECO:0000313" key="2">
    <source>
        <dbReference type="Proteomes" id="UP000501812"/>
    </source>
</evidence>
<gene>
    <name evidence="1" type="ORF">HHL09_25700</name>
</gene>
<sequence>MKGIIFVLSLLIASRVSGDDLALAKEAFGKFAEYQKENDPRILDLVAADCSGRVVQSDGSLEIVTLVPPGQFRAGIEAGIKKKEGHPDAYEEVAYKDHKDSIAVSGFIQSAKSDFRGPFQMTFKKDKAGAMKLSHASITFPLGKTPIKADALFEFVMPGEWKAAPIQKMDLGNGRTLHIGRASSKGGSLGYNAFEDRETKPEDHDIKEFHWAAIEPVIRAMKKNGAKEQEPFLGELTPGNKDQVYFIYPIEGPDKSVMRIRGITLRTKARIYTIFSVEASTADRELWQEVAKSFKEL</sequence>
<dbReference type="EMBL" id="CP051774">
    <property type="protein sequence ID" value="QJE99029.1"/>
    <property type="molecule type" value="Genomic_DNA"/>
</dbReference>
<organism evidence="1 2">
    <name type="scientific">Luteolibacter luteus</name>
    <dbReference type="NCBI Taxonomy" id="2728835"/>
    <lineage>
        <taxon>Bacteria</taxon>
        <taxon>Pseudomonadati</taxon>
        <taxon>Verrucomicrobiota</taxon>
        <taxon>Verrucomicrobiia</taxon>
        <taxon>Verrucomicrobiales</taxon>
        <taxon>Verrucomicrobiaceae</taxon>
        <taxon>Luteolibacter</taxon>
    </lineage>
</organism>
<evidence type="ECO:0000313" key="1">
    <source>
        <dbReference type="EMBL" id="QJE99029.1"/>
    </source>
</evidence>
<dbReference type="AlphaFoldDB" id="A0A858RRQ6"/>